<accession>A0A8J4E4W7</accession>
<proteinExistence type="predicted"/>
<dbReference type="RefSeq" id="WP_204008010.1">
    <property type="nucleotide sequence ID" value="NZ_BOPG01000077.1"/>
</dbReference>
<keyword evidence="2" id="KW-1133">Transmembrane helix</keyword>
<keyword evidence="2" id="KW-0472">Membrane</keyword>
<evidence type="ECO:0000256" key="1">
    <source>
        <dbReference type="SAM" id="MobiDB-lite"/>
    </source>
</evidence>
<keyword evidence="4" id="KW-1185">Reference proteome</keyword>
<dbReference type="EMBL" id="BOPG01000077">
    <property type="protein sequence ID" value="GIJ62395.1"/>
    <property type="molecule type" value="Genomic_DNA"/>
</dbReference>
<evidence type="ECO:0000313" key="3">
    <source>
        <dbReference type="EMBL" id="GIJ62395.1"/>
    </source>
</evidence>
<comment type="caution">
    <text evidence="3">The sequence shown here is derived from an EMBL/GenBank/DDBJ whole genome shotgun (WGS) entry which is preliminary data.</text>
</comment>
<feature type="transmembrane region" description="Helical" evidence="2">
    <location>
        <begin position="41"/>
        <end position="62"/>
    </location>
</feature>
<feature type="region of interest" description="Disordered" evidence="1">
    <location>
        <begin position="66"/>
        <end position="103"/>
    </location>
</feature>
<organism evidence="3 4">
    <name type="scientific">Virgisporangium aurantiacum</name>
    <dbReference type="NCBI Taxonomy" id="175570"/>
    <lineage>
        <taxon>Bacteria</taxon>
        <taxon>Bacillati</taxon>
        <taxon>Actinomycetota</taxon>
        <taxon>Actinomycetes</taxon>
        <taxon>Micromonosporales</taxon>
        <taxon>Micromonosporaceae</taxon>
        <taxon>Virgisporangium</taxon>
    </lineage>
</organism>
<evidence type="ECO:0000313" key="4">
    <source>
        <dbReference type="Proteomes" id="UP000612585"/>
    </source>
</evidence>
<evidence type="ECO:0000256" key="2">
    <source>
        <dbReference type="SAM" id="Phobius"/>
    </source>
</evidence>
<name>A0A8J4E4W7_9ACTN</name>
<protein>
    <submittedName>
        <fullName evidence="3">Uncharacterized protein</fullName>
    </submittedName>
</protein>
<keyword evidence="2" id="KW-0812">Transmembrane</keyword>
<dbReference type="AlphaFoldDB" id="A0A8J4E4W7"/>
<gene>
    <name evidence="3" type="ORF">Vau01_099110</name>
</gene>
<sequence>MTDLESRIVDTLRHRPDPDVHIDTLTRRAVVAGRARRRRTVVTAVAAAVALVGVGIGVGVAVGRPDRDDAPAVPPTEQNTNLPTDPVSPTAADRPSAVGTDPGVLHFDLDGSAIRFSDWRFETTAGREQITLAIVGGAGSGPFTVDVQLSPDPLPAGPEGGAYRPDHEEQTEVGGRTATWRTFTTEVGVQNRHQSLSWEPVAGLYAQVSTAMDLDLATVRQIAAAARFDRAQRCVAPVRVTALPAGARWTGCQVRLRAEPDPSGGRWVSSRFTLVLAAGNEVEVHIDPAGTSGFQQNRTVNRRPARWESASLWIGGIGPFEAAVFGNDGRLREEDGVKLGAGIKPVGDPADLTTWAPRPVG</sequence>
<dbReference type="Proteomes" id="UP000612585">
    <property type="component" value="Unassembled WGS sequence"/>
</dbReference>
<reference evidence="3" key="1">
    <citation type="submission" date="2021-01" db="EMBL/GenBank/DDBJ databases">
        <title>Whole genome shotgun sequence of Virgisporangium aurantiacum NBRC 16421.</title>
        <authorList>
            <person name="Komaki H."/>
            <person name="Tamura T."/>
        </authorList>
    </citation>
    <scope>NUCLEOTIDE SEQUENCE</scope>
    <source>
        <strain evidence="3">NBRC 16421</strain>
    </source>
</reference>